<accession>A0ABW4FF80</accession>
<organism evidence="8 9">
    <name type="scientific">Pseudonocardia aurantiaca</name>
    <dbReference type="NCBI Taxonomy" id="75290"/>
    <lineage>
        <taxon>Bacteria</taxon>
        <taxon>Bacillati</taxon>
        <taxon>Actinomycetota</taxon>
        <taxon>Actinomycetes</taxon>
        <taxon>Pseudonocardiales</taxon>
        <taxon>Pseudonocardiaceae</taxon>
        <taxon>Pseudonocardia</taxon>
    </lineage>
</organism>
<comment type="caution">
    <text evidence="8">The sequence shown here is derived from an EMBL/GenBank/DDBJ whole genome shotgun (WGS) entry which is preliminary data.</text>
</comment>
<proteinExistence type="predicted"/>
<feature type="transmembrane region" description="Helical" evidence="6">
    <location>
        <begin position="12"/>
        <end position="33"/>
    </location>
</feature>
<feature type="transmembrane region" description="Helical" evidence="6">
    <location>
        <begin position="296"/>
        <end position="315"/>
    </location>
</feature>
<name>A0ABW4FF80_9PSEU</name>
<dbReference type="Pfam" id="PF07690">
    <property type="entry name" value="MFS_1"/>
    <property type="match status" value="1"/>
</dbReference>
<dbReference type="SUPFAM" id="SSF103473">
    <property type="entry name" value="MFS general substrate transporter"/>
    <property type="match status" value="1"/>
</dbReference>
<dbReference type="Gene3D" id="1.20.1250.20">
    <property type="entry name" value="MFS general substrate transporter like domains"/>
    <property type="match status" value="1"/>
</dbReference>
<feature type="transmembrane region" description="Helical" evidence="6">
    <location>
        <begin position="45"/>
        <end position="68"/>
    </location>
</feature>
<feature type="domain" description="Major facilitator superfamily (MFS) profile" evidence="7">
    <location>
        <begin position="11"/>
        <end position="378"/>
    </location>
</feature>
<evidence type="ECO:0000256" key="4">
    <source>
        <dbReference type="ARBA" id="ARBA00022989"/>
    </source>
</evidence>
<evidence type="ECO:0000256" key="2">
    <source>
        <dbReference type="ARBA" id="ARBA00022448"/>
    </source>
</evidence>
<dbReference type="PANTHER" id="PTHR42718:SF9">
    <property type="entry name" value="MAJOR FACILITATOR SUPERFAMILY MULTIDRUG TRANSPORTER MFSC"/>
    <property type="match status" value="1"/>
</dbReference>
<keyword evidence="4 6" id="KW-1133">Transmembrane helix</keyword>
<feature type="transmembrane region" description="Helical" evidence="6">
    <location>
        <begin position="235"/>
        <end position="256"/>
    </location>
</feature>
<keyword evidence="2" id="KW-0813">Transport</keyword>
<protein>
    <submittedName>
        <fullName evidence="8">MFS transporter</fullName>
    </submittedName>
</protein>
<gene>
    <name evidence="8" type="ORF">ACFSCY_07730</name>
</gene>
<feature type="transmembrane region" description="Helical" evidence="6">
    <location>
        <begin position="268"/>
        <end position="290"/>
    </location>
</feature>
<keyword evidence="5 6" id="KW-0472">Membrane</keyword>
<evidence type="ECO:0000313" key="8">
    <source>
        <dbReference type="EMBL" id="MFD1529330.1"/>
    </source>
</evidence>
<dbReference type="InterPro" id="IPR011701">
    <property type="entry name" value="MFS"/>
</dbReference>
<evidence type="ECO:0000256" key="6">
    <source>
        <dbReference type="SAM" id="Phobius"/>
    </source>
</evidence>
<dbReference type="PROSITE" id="PS50850">
    <property type="entry name" value="MFS"/>
    <property type="match status" value="1"/>
</dbReference>
<evidence type="ECO:0000313" key="9">
    <source>
        <dbReference type="Proteomes" id="UP001597145"/>
    </source>
</evidence>
<dbReference type="EMBL" id="JBHUCP010000004">
    <property type="protein sequence ID" value="MFD1529330.1"/>
    <property type="molecule type" value="Genomic_DNA"/>
</dbReference>
<dbReference type="InterPro" id="IPR020846">
    <property type="entry name" value="MFS_dom"/>
</dbReference>
<evidence type="ECO:0000256" key="3">
    <source>
        <dbReference type="ARBA" id="ARBA00022692"/>
    </source>
</evidence>
<evidence type="ECO:0000256" key="5">
    <source>
        <dbReference type="ARBA" id="ARBA00023136"/>
    </source>
</evidence>
<feature type="transmembrane region" description="Helical" evidence="6">
    <location>
        <begin position="80"/>
        <end position="104"/>
    </location>
</feature>
<feature type="transmembrane region" description="Helical" evidence="6">
    <location>
        <begin position="201"/>
        <end position="223"/>
    </location>
</feature>
<sequence>MRAGLRGRALARAGLYLGAFLGPFGGGITVAMLPELGRDYGVSAATASLSVTAYILPFAAVMLVSGTLGERWGRRRTVAVAYGGYALASVACMLTTTFPLFLAARALQGTANAFITPLLLAALATATSPERLGGALGWFGSLQAAGQTFAPLVGGLATEVDWRLAFGGVAVVAVLLGVAGIPDDGRAVGARPGLRSAMRPLVLRAGIAAGVTWGCLTGLNFLVALRLEQEFHVGASGRGLVLTGLGLAGILTARLVGGGIDRIGPRLCVLLGGALGTLVVVGVGVAPAVWQVAVLWAFGGVATQLVLVGINAMVLRSGGENQGGSMSVVSAVRFAGAAASPVVVTPIYHADPLAGFLIPAALLAVVVPVALPREPAGALTRLRPAPRGR</sequence>
<dbReference type="RefSeq" id="WP_343977322.1">
    <property type="nucleotide sequence ID" value="NZ_BAAAJG010000008.1"/>
</dbReference>
<keyword evidence="3 6" id="KW-0812">Transmembrane</keyword>
<dbReference type="InterPro" id="IPR036259">
    <property type="entry name" value="MFS_trans_sf"/>
</dbReference>
<reference evidence="9" key="1">
    <citation type="journal article" date="2019" name="Int. J. Syst. Evol. Microbiol.">
        <title>The Global Catalogue of Microorganisms (GCM) 10K type strain sequencing project: providing services to taxonomists for standard genome sequencing and annotation.</title>
        <authorList>
            <consortium name="The Broad Institute Genomics Platform"/>
            <consortium name="The Broad Institute Genome Sequencing Center for Infectious Disease"/>
            <person name="Wu L."/>
            <person name="Ma J."/>
        </authorList>
    </citation>
    <scope>NUCLEOTIDE SEQUENCE [LARGE SCALE GENOMIC DNA]</scope>
    <source>
        <strain evidence="9">JCM 12165</strain>
    </source>
</reference>
<feature type="transmembrane region" description="Helical" evidence="6">
    <location>
        <begin position="162"/>
        <end position="181"/>
    </location>
</feature>
<dbReference type="Proteomes" id="UP001597145">
    <property type="component" value="Unassembled WGS sequence"/>
</dbReference>
<keyword evidence="9" id="KW-1185">Reference proteome</keyword>
<feature type="transmembrane region" description="Helical" evidence="6">
    <location>
        <begin position="327"/>
        <end position="347"/>
    </location>
</feature>
<feature type="transmembrane region" description="Helical" evidence="6">
    <location>
        <begin position="353"/>
        <end position="371"/>
    </location>
</feature>
<comment type="subcellular location">
    <subcellularLocation>
        <location evidence="1">Cell membrane</location>
        <topology evidence="1">Multi-pass membrane protein</topology>
    </subcellularLocation>
</comment>
<dbReference type="PANTHER" id="PTHR42718">
    <property type="entry name" value="MAJOR FACILITATOR SUPERFAMILY MULTIDRUG TRANSPORTER MFSC"/>
    <property type="match status" value="1"/>
</dbReference>
<dbReference type="PRINTS" id="PR01036">
    <property type="entry name" value="TCRTETB"/>
</dbReference>
<evidence type="ECO:0000256" key="1">
    <source>
        <dbReference type="ARBA" id="ARBA00004651"/>
    </source>
</evidence>
<evidence type="ECO:0000259" key="7">
    <source>
        <dbReference type="PROSITE" id="PS50850"/>
    </source>
</evidence>